<dbReference type="EMBL" id="VKHS01000494">
    <property type="protein sequence ID" value="MBB0231366.1"/>
    <property type="molecule type" value="Genomic_DNA"/>
</dbReference>
<reference evidence="2" key="1">
    <citation type="submission" date="2019-10" db="EMBL/GenBank/DDBJ databases">
        <title>Streptomyces sp. nov., a novel actinobacterium isolated from alkaline environment.</title>
        <authorList>
            <person name="Golinska P."/>
        </authorList>
    </citation>
    <scope>NUCLEOTIDE SEQUENCE [LARGE SCALE GENOMIC DNA]</scope>
    <source>
        <strain evidence="2">DSM 42108</strain>
    </source>
</reference>
<gene>
    <name evidence="1" type="ORF">FOE67_18095</name>
</gene>
<dbReference type="Proteomes" id="UP000530234">
    <property type="component" value="Unassembled WGS sequence"/>
</dbReference>
<evidence type="ECO:0000313" key="1">
    <source>
        <dbReference type="EMBL" id="MBB0231366.1"/>
    </source>
</evidence>
<accession>A0A7W3XY22</accession>
<keyword evidence="2" id="KW-1185">Reference proteome</keyword>
<name>A0A7W3XY22_9ACTN</name>
<sequence>MSRAARFAAVYAALTASHELADHWVQTDHQSVRKGLHGPEGRTACLRHVASYTATQALALAALRRLDPGLTPTRITAALAISAVTHYVADRQGGRWRDPNPRGVARLAHTIGKTGWLTRDPHAPYLMDQSWHKAWIAVAAAVAAAGRP</sequence>
<evidence type="ECO:0008006" key="3">
    <source>
        <dbReference type="Google" id="ProtNLM"/>
    </source>
</evidence>
<proteinExistence type="predicted"/>
<dbReference type="RefSeq" id="WP_182665664.1">
    <property type="nucleotide sequence ID" value="NZ_VKHS01000494.1"/>
</dbReference>
<comment type="caution">
    <text evidence="1">The sequence shown here is derived from an EMBL/GenBank/DDBJ whole genome shotgun (WGS) entry which is preliminary data.</text>
</comment>
<organism evidence="1 2">
    <name type="scientific">Streptomyces calidiresistens</name>
    <dbReference type="NCBI Taxonomy" id="1485586"/>
    <lineage>
        <taxon>Bacteria</taxon>
        <taxon>Bacillati</taxon>
        <taxon>Actinomycetota</taxon>
        <taxon>Actinomycetes</taxon>
        <taxon>Kitasatosporales</taxon>
        <taxon>Streptomycetaceae</taxon>
        <taxon>Streptomyces</taxon>
    </lineage>
</organism>
<evidence type="ECO:0000313" key="2">
    <source>
        <dbReference type="Proteomes" id="UP000530234"/>
    </source>
</evidence>
<protein>
    <recommendedName>
        <fullName evidence="3">DUF3307 domain-containing protein</fullName>
    </recommendedName>
</protein>
<dbReference type="AlphaFoldDB" id="A0A7W3XY22"/>